<evidence type="ECO:0000313" key="5">
    <source>
        <dbReference type="Proteomes" id="UP000006671"/>
    </source>
</evidence>
<organism evidence="5">
    <name type="scientific">Naegleria gruberi</name>
    <name type="common">Amoeba</name>
    <dbReference type="NCBI Taxonomy" id="5762"/>
    <lineage>
        <taxon>Eukaryota</taxon>
        <taxon>Discoba</taxon>
        <taxon>Heterolobosea</taxon>
        <taxon>Tetramitia</taxon>
        <taxon>Eutetramitia</taxon>
        <taxon>Vahlkampfiidae</taxon>
        <taxon>Naegleria</taxon>
    </lineage>
</organism>
<accession>D2VMX8</accession>
<dbReference type="GeneID" id="8851309"/>
<dbReference type="InParanoid" id="D2VMX8"/>
<reference evidence="4 5" key="1">
    <citation type="journal article" date="2010" name="Cell">
        <title>The genome of Naegleria gruberi illuminates early eukaryotic versatility.</title>
        <authorList>
            <person name="Fritz-Laylin L.K."/>
            <person name="Prochnik S.E."/>
            <person name="Ginger M.L."/>
            <person name="Dacks J.B."/>
            <person name="Carpenter M.L."/>
            <person name="Field M.C."/>
            <person name="Kuo A."/>
            <person name="Paredez A."/>
            <person name="Chapman J."/>
            <person name="Pham J."/>
            <person name="Shu S."/>
            <person name="Neupane R."/>
            <person name="Cipriano M."/>
            <person name="Mancuso J."/>
            <person name="Tu H."/>
            <person name="Salamov A."/>
            <person name="Lindquist E."/>
            <person name="Shapiro H."/>
            <person name="Lucas S."/>
            <person name="Grigoriev I.V."/>
            <person name="Cande W.Z."/>
            <person name="Fulton C."/>
            <person name="Rokhsar D.S."/>
            <person name="Dawson S.C."/>
        </authorList>
    </citation>
    <scope>NUCLEOTIDE SEQUENCE [LARGE SCALE GENOMIC DNA]</scope>
    <source>
        <strain evidence="4 5">NEG-M</strain>
    </source>
</reference>
<dbReference type="GO" id="GO:1990404">
    <property type="term" value="F:NAD+-protein mono-ADP-ribosyltransferase activity"/>
    <property type="evidence" value="ECO:0007669"/>
    <property type="project" value="TreeGrafter"/>
</dbReference>
<dbReference type="InterPro" id="IPR012317">
    <property type="entry name" value="Poly(ADP-ribose)pol_cat_dom"/>
</dbReference>
<evidence type="ECO:0000256" key="1">
    <source>
        <dbReference type="SAM" id="Coils"/>
    </source>
</evidence>
<dbReference type="GO" id="GO:0003950">
    <property type="term" value="F:NAD+ poly-ADP-ribosyltransferase activity"/>
    <property type="evidence" value="ECO:0007669"/>
    <property type="project" value="InterPro"/>
</dbReference>
<dbReference type="AlphaFoldDB" id="D2VMX8"/>
<dbReference type="EMBL" id="GG738883">
    <property type="protein sequence ID" value="EFC41819.1"/>
    <property type="molecule type" value="Genomic_DNA"/>
</dbReference>
<evidence type="ECO:0000256" key="2">
    <source>
        <dbReference type="SAM" id="MobiDB-lite"/>
    </source>
</evidence>
<keyword evidence="1" id="KW-0175">Coiled coil</keyword>
<dbReference type="PANTHER" id="PTHR45740:SF2">
    <property type="entry name" value="POLY [ADP-RIBOSE] POLYMERASE"/>
    <property type="match status" value="1"/>
</dbReference>
<dbReference type="RefSeq" id="XP_002674563.1">
    <property type="nucleotide sequence ID" value="XM_002674517.1"/>
</dbReference>
<keyword evidence="5" id="KW-1185">Reference proteome</keyword>
<name>D2VMX8_NAEGR</name>
<dbReference type="SUPFAM" id="SSF56399">
    <property type="entry name" value="ADP-ribosylation"/>
    <property type="match status" value="1"/>
</dbReference>
<dbReference type="InterPro" id="IPR051712">
    <property type="entry name" value="ARTD-AVP"/>
</dbReference>
<sequence>MASIFNFFKSGGAYSKSNTGATSSSTSSTSGGSSSSSSSGGDASSGTSSNETPLSSPSPNDKSAVIVETNKEVIVDQSSTSKEKSTSSQIVDGKNLILSIQPDSRPVFNEADLTDLIKLKEHLQYKPSVLNLIAVYQAEIQKHVEYGVKKPNKKVLNYQIEPAPTNTKYVYLTSSGLPGVYCTNNDMLDYSHYQALKEGKSVTHSFDSQDLPKIEETLKNQTQISSNSSITNKRKELEQLEKQYTLLMREKEKLLIDRAAVLSPEELAIIEEEEGKNRISNQDDDQWEIERKKRIIENERKLIEKRLADAKKHRNVRFYCKGELEYLTKWNDHFVKTNSETAPKGLDDMLRYKLNPTNCFDLGAEEIHYRFCESQFHRLAANPLYGSSYPTAKLINVEYVVNPVIMRRFNACKQELAKKHGFMLESMKPLLLFHGTSDTNMENILRTNFLLNKIGSTTDMGWYGKGFYFSEYPGLSMGYARNQYLLICMVLIGKAFHMNQVETGRAIEPGYDSHVSPDGCSEVIIFNPDQIIPLYKIQWVQQ</sequence>
<proteinExistence type="predicted"/>
<dbReference type="Gene3D" id="3.90.228.10">
    <property type="match status" value="1"/>
</dbReference>
<gene>
    <name evidence="4" type="ORF">NAEGRDRAFT_80593</name>
</gene>
<evidence type="ECO:0000259" key="3">
    <source>
        <dbReference type="Pfam" id="PF00644"/>
    </source>
</evidence>
<dbReference type="eggNOG" id="ENOG502S0P0">
    <property type="taxonomic scope" value="Eukaryota"/>
</dbReference>
<dbReference type="OrthoDB" id="10256774at2759"/>
<dbReference type="GO" id="GO:0005634">
    <property type="term" value="C:nucleus"/>
    <property type="evidence" value="ECO:0007669"/>
    <property type="project" value="TreeGrafter"/>
</dbReference>
<feature type="coiled-coil region" evidence="1">
    <location>
        <begin position="230"/>
        <end position="257"/>
    </location>
</feature>
<evidence type="ECO:0000313" key="4">
    <source>
        <dbReference type="EMBL" id="EFC41819.1"/>
    </source>
</evidence>
<feature type="compositionally biased region" description="Low complexity" evidence="2">
    <location>
        <begin position="15"/>
        <end position="49"/>
    </location>
</feature>
<feature type="region of interest" description="Disordered" evidence="2">
    <location>
        <begin position="10"/>
        <end position="62"/>
    </location>
</feature>
<protein>
    <submittedName>
        <fullName evidence="4">Predicted protein</fullName>
    </submittedName>
</protein>
<dbReference type="Proteomes" id="UP000006671">
    <property type="component" value="Unassembled WGS sequence"/>
</dbReference>
<dbReference type="Pfam" id="PF00644">
    <property type="entry name" value="PARP"/>
    <property type="match status" value="1"/>
</dbReference>
<dbReference type="KEGG" id="ngr:NAEGRDRAFT_80593"/>
<dbReference type="OMA" id="HYRFCES"/>
<feature type="domain" description="PARP catalytic" evidence="3">
    <location>
        <begin position="391"/>
        <end position="514"/>
    </location>
</feature>
<dbReference type="PANTHER" id="PTHR45740">
    <property type="entry name" value="POLY [ADP-RIBOSE] POLYMERASE"/>
    <property type="match status" value="1"/>
</dbReference>
<feature type="compositionally biased region" description="Polar residues" evidence="2">
    <location>
        <begin position="50"/>
        <end position="61"/>
    </location>
</feature>
<dbReference type="VEuPathDB" id="AmoebaDB:NAEGRDRAFT_80593"/>